<comment type="caution">
    <text evidence="6">The sequence shown here is derived from an EMBL/GenBank/DDBJ whole genome shotgun (WGS) entry which is preliminary data.</text>
</comment>
<feature type="compositionally biased region" description="Basic and acidic residues" evidence="4">
    <location>
        <begin position="583"/>
        <end position="601"/>
    </location>
</feature>
<dbReference type="SMART" id="SM00257">
    <property type="entry name" value="LysM"/>
    <property type="match status" value="1"/>
</dbReference>
<feature type="repeat" description="TPR" evidence="3">
    <location>
        <begin position="379"/>
        <end position="412"/>
    </location>
</feature>
<evidence type="ECO:0000256" key="1">
    <source>
        <dbReference type="ARBA" id="ARBA00022737"/>
    </source>
</evidence>
<dbReference type="CDD" id="cd00118">
    <property type="entry name" value="LysM"/>
    <property type="match status" value="1"/>
</dbReference>
<dbReference type="InterPro" id="IPR018392">
    <property type="entry name" value="LysM"/>
</dbReference>
<dbReference type="InterPro" id="IPR036779">
    <property type="entry name" value="LysM_dom_sf"/>
</dbReference>
<accession>A0A316C7G3</accession>
<dbReference type="PANTHER" id="PTHR12558:SF13">
    <property type="entry name" value="CELL DIVISION CYCLE PROTEIN 27 HOMOLOG"/>
    <property type="match status" value="1"/>
</dbReference>
<proteinExistence type="predicted"/>
<evidence type="ECO:0000256" key="3">
    <source>
        <dbReference type="PROSITE-ProRule" id="PRU00339"/>
    </source>
</evidence>
<dbReference type="PROSITE" id="PS50005">
    <property type="entry name" value="TPR"/>
    <property type="match status" value="3"/>
</dbReference>
<feature type="repeat" description="TPR" evidence="3">
    <location>
        <begin position="417"/>
        <end position="450"/>
    </location>
</feature>
<dbReference type="AlphaFoldDB" id="A0A316C7G3"/>
<evidence type="ECO:0000313" key="7">
    <source>
        <dbReference type="Proteomes" id="UP000245396"/>
    </source>
</evidence>
<dbReference type="Pfam" id="PF13432">
    <property type="entry name" value="TPR_16"/>
    <property type="match status" value="1"/>
</dbReference>
<dbReference type="Gene3D" id="1.25.40.10">
    <property type="entry name" value="Tetratricopeptide repeat domain"/>
    <property type="match status" value="4"/>
</dbReference>
<dbReference type="Gene3D" id="3.10.350.10">
    <property type="entry name" value="LysM domain"/>
    <property type="match status" value="1"/>
</dbReference>
<dbReference type="RefSeq" id="WP_109612161.1">
    <property type="nucleotide sequence ID" value="NZ_QGGG01000003.1"/>
</dbReference>
<dbReference type="InterPro" id="IPR013105">
    <property type="entry name" value="TPR_2"/>
</dbReference>
<protein>
    <submittedName>
        <fullName evidence="6">Tetratricopeptide repeat protein</fullName>
    </submittedName>
</protein>
<keyword evidence="2 3" id="KW-0802">TPR repeat</keyword>
<dbReference type="InterPro" id="IPR019734">
    <property type="entry name" value="TPR_rpt"/>
</dbReference>
<dbReference type="SUPFAM" id="SSF48452">
    <property type="entry name" value="TPR-like"/>
    <property type="match status" value="3"/>
</dbReference>
<dbReference type="OrthoDB" id="9766710at2"/>
<evidence type="ECO:0000256" key="2">
    <source>
        <dbReference type="ARBA" id="ARBA00022803"/>
    </source>
</evidence>
<dbReference type="PROSITE" id="PS51782">
    <property type="entry name" value="LYSM"/>
    <property type="match status" value="1"/>
</dbReference>
<sequence length="669" mass="73686">MRRMSVGWLASVSALAGLMVIGQPVLARQGEEPARISSLSGAYLAARVAEVDNDLDGAITYYKRALAFDTENRDIQQSLMLALIAQGRFDESLPYAEKLKTVPEVERFSRLALAIDAIRKKDYKASQTLLKLAVESDLDRLIASVMTAWSMAGDGETDEALSYLKKLQGPDWYSLFTTYHRALIADVAGNSQRADKIYQSVLDDAASGGAAPETWLRAAEAYAGSLAHRGEKKKALAVLDKADEFASGRISLIALRDKIEKDEPVAQLVTTPADGSSEILVDLATALNRGGGEPFVRLYLQYALALKPDSDVSLLQLAAVAEQQENAQEAIDLYRRIPAGSPLKRAADLQLGLNLADLKKSDEAIDHLKKLLDEAPDDMRAYLALGGVYASIQDYRAAADIYDKAVERLKTPEKSDWNIFYQRGIAYERLKEWPKAEPNFREALKLMPDQPQVLNYLGYSWVDMDLNLEEGLAMIRKAVDLRPSDGYIVDSLGWAYYKLGRFDEAVTELERAVSLKPDDPVLNDHLGDAYWRAGRKLEATFQWNHARDMKPEPDVLASVLKKLSQGLPPLEGKAAAQAPAKPAEPEVKPEPTPQSDKKGEQPDIVPLEKISATPAAYRVQPGQSLWSIANDVLGNGHRYQEILNLNPQLRGDPGRIVPGQELVLPALGN</sequence>
<evidence type="ECO:0000256" key="4">
    <source>
        <dbReference type="SAM" id="MobiDB-lite"/>
    </source>
</evidence>
<feature type="domain" description="LysM" evidence="5">
    <location>
        <begin position="615"/>
        <end position="664"/>
    </location>
</feature>
<feature type="repeat" description="TPR" evidence="3">
    <location>
        <begin position="486"/>
        <end position="519"/>
    </location>
</feature>
<name>A0A316C7G3_PSESE</name>
<dbReference type="Pfam" id="PF07719">
    <property type="entry name" value="TPR_2"/>
    <property type="match status" value="1"/>
</dbReference>
<dbReference type="Pfam" id="PF13414">
    <property type="entry name" value="TPR_11"/>
    <property type="match status" value="1"/>
</dbReference>
<dbReference type="SUPFAM" id="SSF54106">
    <property type="entry name" value="LysM domain"/>
    <property type="match status" value="1"/>
</dbReference>
<keyword evidence="7" id="KW-1185">Reference proteome</keyword>
<evidence type="ECO:0000259" key="5">
    <source>
        <dbReference type="PROSITE" id="PS51782"/>
    </source>
</evidence>
<keyword evidence="1" id="KW-0677">Repeat</keyword>
<dbReference type="InterPro" id="IPR011990">
    <property type="entry name" value="TPR-like_helical_dom_sf"/>
</dbReference>
<organism evidence="6 7">
    <name type="scientific">Pseudaminobacter salicylatoxidans</name>
    <dbReference type="NCBI Taxonomy" id="93369"/>
    <lineage>
        <taxon>Bacteria</taxon>
        <taxon>Pseudomonadati</taxon>
        <taxon>Pseudomonadota</taxon>
        <taxon>Alphaproteobacteria</taxon>
        <taxon>Hyphomicrobiales</taxon>
        <taxon>Phyllobacteriaceae</taxon>
        <taxon>Pseudaminobacter</taxon>
    </lineage>
</organism>
<evidence type="ECO:0000313" key="6">
    <source>
        <dbReference type="EMBL" id="PWJ85458.1"/>
    </source>
</evidence>
<dbReference type="PROSITE" id="PS50293">
    <property type="entry name" value="TPR_REGION"/>
    <property type="match status" value="1"/>
</dbReference>
<dbReference type="Pfam" id="PF01476">
    <property type="entry name" value="LysM"/>
    <property type="match status" value="1"/>
</dbReference>
<gene>
    <name evidence="6" type="ORF">C7441_103317</name>
</gene>
<dbReference type="PANTHER" id="PTHR12558">
    <property type="entry name" value="CELL DIVISION CYCLE 16,23,27"/>
    <property type="match status" value="1"/>
</dbReference>
<feature type="region of interest" description="Disordered" evidence="4">
    <location>
        <begin position="571"/>
        <end position="602"/>
    </location>
</feature>
<reference evidence="6 7" key="1">
    <citation type="submission" date="2018-05" db="EMBL/GenBank/DDBJ databases">
        <title>Genomic Encyclopedia of Type Strains, Phase IV (KMG-IV): sequencing the most valuable type-strain genomes for metagenomic binning, comparative biology and taxonomic classification.</title>
        <authorList>
            <person name="Goeker M."/>
        </authorList>
    </citation>
    <scope>NUCLEOTIDE SEQUENCE [LARGE SCALE GENOMIC DNA]</scope>
    <source>
        <strain evidence="6 7">DSM 6986</strain>
    </source>
</reference>
<dbReference type="SMART" id="SM00028">
    <property type="entry name" value="TPR"/>
    <property type="match status" value="6"/>
</dbReference>
<dbReference type="EMBL" id="QGGG01000003">
    <property type="protein sequence ID" value="PWJ85458.1"/>
    <property type="molecule type" value="Genomic_DNA"/>
</dbReference>
<dbReference type="Proteomes" id="UP000245396">
    <property type="component" value="Unassembled WGS sequence"/>
</dbReference>
<dbReference type="STRING" id="1192868.GCA_000304395_00088"/>